<comment type="caution">
    <text evidence="5">The sequence shown here is derived from an EMBL/GenBank/DDBJ whole genome shotgun (WGS) entry which is preliminary data.</text>
</comment>
<evidence type="ECO:0000256" key="1">
    <source>
        <dbReference type="ARBA" id="ARBA00005568"/>
    </source>
</evidence>
<dbReference type="Pfam" id="PF03328">
    <property type="entry name" value="HpcH_HpaI"/>
    <property type="match status" value="1"/>
</dbReference>
<name>A0ABV9TGX2_9MICC</name>
<dbReference type="InterPro" id="IPR015813">
    <property type="entry name" value="Pyrv/PenolPyrv_kinase-like_dom"/>
</dbReference>
<dbReference type="Gene3D" id="3.20.20.60">
    <property type="entry name" value="Phosphoenolpyruvate-binding domains"/>
    <property type="match status" value="1"/>
</dbReference>
<dbReference type="GO" id="GO:0016829">
    <property type="term" value="F:lyase activity"/>
    <property type="evidence" value="ECO:0007669"/>
    <property type="project" value="UniProtKB-KW"/>
</dbReference>
<keyword evidence="3 5" id="KW-0456">Lyase</keyword>
<dbReference type="InterPro" id="IPR005000">
    <property type="entry name" value="Aldolase/citrate-lyase_domain"/>
</dbReference>
<evidence type="ECO:0000313" key="6">
    <source>
        <dbReference type="Proteomes" id="UP001595797"/>
    </source>
</evidence>
<comment type="similarity">
    <text evidence="1">Belongs to the HpcH/HpaI aldolase family.</text>
</comment>
<feature type="domain" description="HpcH/HpaI aldolase/citrate lyase" evidence="4">
    <location>
        <begin position="29"/>
        <end position="253"/>
    </location>
</feature>
<evidence type="ECO:0000313" key="5">
    <source>
        <dbReference type="EMBL" id="MFC4902839.1"/>
    </source>
</evidence>
<proteinExistence type="inferred from homology"/>
<evidence type="ECO:0000259" key="4">
    <source>
        <dbReference type="Pfam" id="PF03328"/>
    </source>
</evidence>
<dbReference type="Proteomes" id="UP001595797">
    <property type="component" value="Unassembled WGS sequence"/>
</dbReference>
<reference evidence="6" key="1">
    <citation type="journal article" date="2019" name="Int. J. Syst. Evol. Microbiol.">
        <title>The Global Catalogue of Microorganisms (GCM) 10K type strain sequencing project: providing services to taxonomists for standard genome sequencing and annotation.</title>
        <authorList>
            <consortium name="The Broad Institute Genomics Platform"/>
            <consortium name="The Broad Institute Genome Sequencing Center for Infectious Disease"/>
            <person name="Wu L."/>
            <person name="Ma J."/>
        </authorList>
    </citation>
    <scope>NUCLEOTIDE SEQUENCE [LARGE SCALE GENOMIC DNA]</scope>
    <source>
        <strain evidence="6">CGMCC 4.6946</strain>
    </source>
</reference>
<accession>A0ABV9TGX2</accession>
<dbReference type="RefSeq" id="WP_075872916.1">
    <property type="nucleotide sequence ID" value="NZ_JARAMH010000001.1"/>
</dbReference>
<dbReference type="InterPro" id="IPR050251">
    <property type="entry name" value="HpcH-HpaI_aldolase"/>
</dbReference>
<evidence type="ECO:0000256" key="2">
    <source>
        <dbReference type="ARBA" id="ARBA00022723"/>
    </source>
</evidence>
<dbReference type="PANTHER" id="PTHR30502:SF0">
    <property type="entry name" value="PHOSPHOENOLPYRUVATE CARBOXYLASE FAMILY PROTEIN"/>
    <property type="match status" value="1"/>
</dbReference>
<gene>
    <name evidence="5" type="ORF">ACFPCS_04580</name>
</gene>
<keyword evidence="2" id="KW-0479">Metal-binding</keyword>
<organism evidence="5 6">
    <name type="scientific">Kocuria oceani</name>
    <dbReference type="NCBI Taxonomy" id="988827"/>
    <lineage>
        <taxon>Bacteria</taxon>
        <taxon>Bacillati</taxon>
        <taxon>Actinomycetota</taxon>
        <taxon>Actinomycetes</taxon>
        <taxon>Micrococcales</taxon>
        <taxon>Micrococcaceae</taxon>
        <taxon>Kocuria</taxon>
    </lineage>
</organism>
<dbReference type="PANTHER" id="PTHR30502">
    <property type="entry name" value="2-KETO-3-DEOXY-L-RHAMNONATE ALDOLASE"/>
    <property type="match status" value="1"/>
</dbReference>
<sequence>MPIRLAVQPSLKDLFTEAARAERGGRPAAGMFVSSGDPTVTEICASAGLDYLLIDAEHSPLGLETILAQLRAMAGYGSIPVVRLPGLDEVLVKQYLDLGAQSLVVPMVNSAADAEAAVRAVHYPPRGVRGVGSALARSARWNRVPDYLSRAAELVTLVVQVESAAAVGSAAQIAAVDGVDGVFVGPSDLAASMGLIGQQTHPDVVAAVKDVVAAVRQSGKFVGVNAFARSQAQDYLDAGADFVNVGADVALLARGTEALADAWCAPAGEEQGPGTAPRGSY</sequence>
<keyword evidence="6" id="KW-1185">Reference proteome</keyword>
<evidence type="ECO:0000256" key="3">
    <source>
        <dbReference type="ARBA" id="ARBA00023239"/>
    </source>
</evidence>
<dbReference type="EMBL" id="JBHSIW010000007">
    <property type="protein sequence ID" value="MFC4902839.1"/>
    <property type="molecule type" value="Genomic_DNA"/>
</dbReference>
<protein>
    <submittedName>
        <fullName evidence="5">HpcH/HpaI aldolase/citrate lyase family protein</fullName>
    </submittedName>
</protein>
<dbReference type="SUPFAM" id="SSF51621">
    <property type="entry name" value="Phosphoenolpyruvate/pyruvate domain"/>
    <property type="match status" value="1"/>
</dbReference>
<dbReference type="InterPro" id="IPR040442">
    <property type="entry name" value="Pyrv_kinase-like_dom_sf"/>
</dbReference>